<keyword evidence="2" id="KW-0805">Transcription regulation</keyword>
<dbReference type="InterPro" id="IPR005119">
    <property type="entry name" value="LysR_subst-bd"/>
</dbReference>
<evidence type="ECO:0000256" key="4">
    <source>
        <dbReference type="ARBA" id="ARBA00023163"/>
    </source>
</evidence>
<dbReference type="InterPro" id="IPR036390">
    <property type="entry name" value="WH_DNA-bd_sf"/>
</dbReference>
<dbReference type="CDD" id="cd05466">
    <property type="entry name" value="PBP2_LTTR_substrate"/>
    <property type="match status" value="1"/>
</dbReference>
<protein>
    <submittedName>
        <fullName evidence="6">HTH-type transcriptional regulator GltR</fullName>
    </submittedName>
</protein>
<dbReference type="GO" id="GO:0003700">
    <property type="term" value="F:DNA-binding transcription factor activity"/>
    <property type="evidence" value="ECO:0007669"/>
    <property type="project" value="InterPro"/>
</dbReference>
<organism evidence="6 7">
    <name type="scientific">Martelella mediterranea DSM 17316</name>
    <dbReference type="NCBI Taxonomy" id="1122214"/>
    <lineage>
        <taxon>Bacteria</taxon>
        <taxon>Pseudomonadati</taxon>
        <taxon>Pseudomonadota</taxon>
        <taxon>Alphaproteobacteria</taxon>
        <taxon>Hyphomicrobiales</taxon>
        <taxon>Aurantimonadaceae</taxon>
        <taxon>Martelella</taxon>
    </lineage>
</organism>
<evidence type="ECO:0000256" key="2">
    <source>
        <dbReference type="ARBA" id="ARBA00023015"/>
    </source>
</evidence>
<dbReference type="SUPFAM" id="SSF53850">
    <property type="entry name" value="Periplasmic binding protein-like II"/>
    <property type="match status" value="1"/>
</dbReference>
<name>A0A1U9Z5J4_9HYPH</name>
<keyword evidence="3" id="KW-0238">DNA-binding</keyword>
<dbReference type="Gene3D" id="3.40.190.10">
    <property type="entry name" value="Periplasmic binding protein-like II"/>
    <property type="match status" value="2"/>
</dbReference>
<evidence type="ECO:0000313" key="6">
    <source>
        <dbReference type="EMBL" id="AQZ52987.1"/>
    </source>
</evidence>
<dbReference type="Pfam" id="PF03466">
    <property type="entry name" value="LysR_substrate"/>
    <property type="match status" value="1"/>
</dbReference>
<reference evidence="6 7" key="1">
    <citation type="submission" date="2017-03" db="EMBL/GenBank/DDBJ databases">
        <title>Foreign affairs: Plasmid Transfer between Roseobacters and Rhizobia.</title>
        <authorList>
            <person name="Bartling P."/>
            <person name="Bunk B."/>
            <person name="Overmann J."/>
            <person name="Brinkmann H."/>
            <person name="Petersen J."/>
        </authorList>
    </citation>
    <scope>NUCLEOTIDE SEQUENCE [LARGE SCALE GENOMIC DNA]</scope>
    <source>
        <strain evidence="6 7">MACL11</strain>
    </source>
</reference>
<dbReference type="KEGG" id="mmed:Mame_03682"/>
<dbReference type="PROSITE" id="PS50931">
    <property type="entry name" value="HTH_LYSR"/>
    <property type="match status" value="1"/>
</dbReference>
<dbReference type="GO" id="GO:0000976">
    <property type="term" value="F:transcription cis-regulatory region binding"/>
    <property type="evidence" value="ECO:0007669"/>
    <property type="project" value="TreeGrafter"/>
</dbReference>
<dbReference type="InterPro" id="IPR036388">
    <property type="entry name" value="WH-like_DNA-bd_sf"/>
</dbReference>
<dbReference type="InterPro" id="IPR000847">
    <property type="entry name" value="LysR_HTH_N"/>
</dbReference>
<proteinExistence type="inferred from homology"/>
<dbReference type="STRING" id="1122214.Mame_03682"/>
<evidence type="ECO:0000256" key="3">
    <source>
        <dbReference type="ARBA" id="ARBA00023125"/>
    </source>
</evidence>
<sequence length="322" mass="36511">MQELEQQFSVEIFDRSKRTARLTEKGAEILHYAKSLLEERDNFIERVSSNQVLIRHFRIGVTELTAMTWLPQLVKEIKTEYPRVSIEPEVELSATLFDRLMDDTIDLIVIPDVFNDSRCVVTPLKAVENAWMCVPELDPGGETLSLEDLSNFTMLVQGTRSGTGLIYGRWLAEHNIIPSKTIYCESMLAQIGFTVSGLGVSYLPVPVTRQLVRDGRLKHLAMRGDLPHIRYAVLYRHDRSSSFKKRIAEMAQQCCDFRTFFAESSQPPTCSMPSKYPNHRTFGYGSGAGRFHLDRRRSSLSCHYVLVSTHSASCATTVPQPS</sequence>
<feature type="domain" description="HTH lysR-type" evidence="5">
    <location>
        <begin position="1"/>
        <end position="23"/>
    </location>
</feature>
<comment type="similarity">
    <text evidence="1">Belongs to the LysR transcriptional regulatory family.</text>
</comment>
<accession>A0A1U9Z5J4</accession>
<dbReference type="SUPFAM" id="SSF46785">
    <property type="entry name" value="Winged helix' DNA-binding domain"/>
    <property type="match status" value="1"/>
</dbReference>
<evidence type="ECO:0000313" key="7">
    <source>
        <dbReference type="Proteomes" id="UP000191135"/>
    </source>
</evidence>
<evidence type="ECO:0000259" key="5">
    <source>
        <dbReference type="PROSITE" id="PS50931"/>
    </source>
</evidence>
<keyword evidence="4" id="KW-0804">Transcription</keyword>
<dbReference type="AlphaFoldDB" id="A0A1U9Z5J4"/>
<dbReference type="EMBL" id="CP020330">
    <property type="protein sequence ID" value="AQZ52987.1"/>
    <property type="molecule type" value="Genomic_DNA"/>
</dbReference>
<dbReference type="Proteomes" id="UP000191135">
    <property type="component" value="Chromosome"/>
</dbReference>
<keyword evidence="7" id="KW-1185">Reference proteome</keyword>
<dbReference type="PANTHER" id="PTHR30126:SF40">
    <property type="entry name" value="HTH-TYPE TRANSCRIPTIONAL REGULATOR GLTR"/>
    <property type="match status" value="1"/>
</dbReference>
<dbReference type="PANTHER" id="PTHR30126">
    <property type="entry name" value="HTH-TYPE TRANSCRIPTIONAL REGULATOR"/>
    <property type="match status" value="1"/>
</dbReference>
<dbReference type="RefSeq" id="WP_236953507.1">
    <property type="nucleotide sequence ID" value="NZ_CP020330.1"/>
</dbReference>
<dbReference type="Gene3D" id="1.10.10.10">
    <property type="entry name" value="Winged helix-like DNA-binding domain superfamily/Winged helix DNA-binding domain"/>
    <property type="match status" value="1"/>
</dbReference>
<evidence type="ECO:0000256" key="1">
    <source>
        <dbReference type="ARBA" id="ARBA00009437"/>
    </source>
</evidence>
<gene>
    <name evidence="6" type="primary">gltR_4</name>
    <name evidence="6" type="ORF">Mame_03682</name>
</gene>